<feature type="domain" description="Response regulatory" evidence="13">
    <location>
        <begin position="6"/>
        <end position="119"/>
    </location>
</feature>
<evidence type="ECO:0000313" key="15">
    <source>
        <dbReference type="EMBL" id="ARO90689.1"/>
    </source>
</evidence>
<evidence type="ECO:0000256" key="1">
    <source>
        <dbReference type="ARBA" id="ARBA00003612"/>
    </source>
</evidence>
<evidence type="ECO:0000256" key="4">
    <source>
        <dbReference type="ARBA" id="ARBA00022553"/>
    </source>
</evidence>
<name>A0A1X9PTL8_9RHOD</name>
<keyword evidence="5 15" id="KW-0934">Plastid</keyword>
<dbReference type="GO" id="GO:0009536">
    <property type="term" value="C:plastid"/>
    <property type="evidence" value="ECO:0007669"/>
    <property type="project" value="UniProtKB-SubCell"/>
</dbReference>
<keyword evidence="15" id="KW-0150">Chloroplast</keyword>
<dbReference type="EMBL" id="KY709209">
    <property type="protein sequence ID" value="ARO90689.1"/>
    <property type="molecule type" value="Genomic_DNA"/>
</dbReference>
<dbReference type="AlphaFoldDB" id="A0A1X9PTL8"/>
<dbReference type="Gene3D" id="6.10.250.690">
    <property type="match status" value="1"/>
</dbReference>
<keyword evidence="9" id="KW-0804">Transcription</keyword>
<evidence type="ECO:0000256" key="12">
    <source>
        <dbReference type="PROSITE-ProRule" id="PRU01091"/>
    </source>
</evidence>
<sequence length="237" mass="27419">MTSKKKILIVDEDLFIHKILEYRLSRLGYYILHAFNGQEALVIFKQDEPDLIILDIIIAQIDGFGVCQKIRDISSIPIIILTGLNSLEDKIAGFEIGADDYITKPFSIKELEVRIRALMRRSYNIYMKNSFLTNEIINIGQVTLDCQKRQVSKKNNKIKLTNIECSILKLLMNQANEVVSRHIILHEVWGNKYEKLVETRVIDVHISKIRSKIENDINNPEFILTARGIGYIFRVTK</sequence>
<accession>A0A1X9PTL8</accession>
<evidence type="ECO:0000256" key="3">
    <source>
        <dbReference type="ARBA" id="ARBA00015955"/>
    </source>
</evidence>
<dbReference type="Pfam" id="PF00072">
    <property type="entry name" value="Response_reg"/>
    <property type="match status" value="1"/>
</dbReference>
<evidence type="ECO:0000259" key="14">
    <source>
        <dbReference type="PROSITE" id="PS51755"/>
    </source>
</evidence>
<dbReference type="CDD" id="cd00383">
    <property type="entry name" value="trans_reg_C"/>
    <property type="match status" value="1"/>
</dbReference>
<dbReference type="SUPFAM" id="SSF52172">
    <property type="entry name" value="CheY-like"/>
    <property type="match status" value="1"/>
</dbReference>
<dbReference type="PROSITE" id="PS50110">
    <property type="entry name" value="RESPONSE_REGULATORY"/>
    <property type="match status" value="1"/>
</dbReference>
<evidence type="ECO:0000256" key="9">
    <source>
        <dbReference type="ARBA" id="ARBA00023163"/>
    </source>
</evidence>
<dbReference type="InterPro" id="IPR036388">
    <property type="entry name" value="WH-like_DNA-bd_sf"/>
</dbReference>
<dbReference type="InterPro" id="IPR011006">
    <property type="entry name" value="CheY-like_superfamily"/>
</dbReference>
<evidence type="ECO:0000256" key="2">
    <source>
        <dbReference type="ARBA" id="ARBA00004474"/>
    </source>
</evidence>
<dbReference type="InterPro" id="IPR039420">
    <property type="entry name" value="WalR-like"/>
</dbReference>
<dbReference type="InterPro" id="IPR001789">
    <property type="entry name" value="Sig_transdc_resp-reg_receiver"/>
</dbReference>
<dbReference type="PANTHER" id="PTHR48111:SF65">
    <property type="entry name" value="OMPR SUBFAMILY"/>
    <property type="match status" value="1"/>
</dbReference>
<protein>
    <recommendedName>
        <fullName evidence="3">Probable transcriptional regulator ycf27</fullName>
    </recommendedName>
    <alternativeName>
        <fullName evidence="10">OmpR-like protein</fullName>
    </alternativeName>
</protein>
<dbReference type="GO" id="GO:0032993">
    <property type="term" value="C:protein-DNA complex"/>
    <property type="evidence" value="ECO:0007669"/>
    <property type="project" value="TreeGrafter"/>
</dbReference>
<keyword evidence="4 11" id="KW-0597">Phosphoprotein</keyword>
<dbReference type="Pfam" id="PF00486">
    <property type="entry name" value="Trans_reg_C"/>
    <property type="match status" value="1"/>
</dbReference>
<evidence type="ECO:0000256" key="10">
    <source>
        <dbReference type="ARBA" id="ARBA00032623"/>
    </source>
</evidence>
<dbReference type="GO" id="GO:0005829">
    <property type="term" value="C:cytosol"/>
    <property type="evidence" value="ECO:0007669"/>
    <property type="project" value="TreeGrafter"/>
</dbReference>
<feature type="modified residue" description="4-aspartylphosphate" evidence="11">
    <location>
        <position position="55"/>
    </location>
</feature>
<evidence type="ECO:0000256" key="7">
    <source>
        <dbReference type="ARBA" id="ARBA00023015"/>
    </source>
</evidence>
<dbReference type="GeneID" id="32887554"/>
<feature type="domain" description="OmpR/PhoB-type" evidence="14">
    <location>
        <begin position="134"/>
        <end position="235"/>
    </location>
</feature>
<dbReference type="InterPro" id="IPR016032">
    <property type="entry name" value="Sig_transdc_resp-reg_C-effctor"/>
</dbReference>
<keyword evidence="6" id="KW-0902">Two-component regulatory system</keyword>
<keyword evidence="8 12" id="KW-0238">DNA-binding</keyword>
<dbReference type="RefSeq" id="YP_009370200.1">
    <property type="nucleotide sequence ID" value="NC_034787.1"/>
</dbReference>
<evidence type="ECO:0000256" key="5">
    <source>
        <dbReference type="ARBA" id="ARBA00022640"/>
    </source>
</evidence>
<dbReference type="InterPro" id="IPR001867">
    <property type="entry name" value="OmpR/PhoB-type_DNA-bd"/>
</dbReference>
<dbReference type="SUPFAM" id="SSF46894">
    <property type="entry name" value="C-terminal effector domain of the bipartite response regulators"/>
    <property type="match status" value="1"/>
</dbReference>
<evidence type="ECO:0000259" key="13">
    <source>
        <dbReference type="PROSITE" id="PS50110"/>
    </source>
</evidence>
<dbReference type="Gene3D" id="1.10.10.10">
    <property type="entry name" value="Winged helix-like DNA-binding domain superfamily/Winged helix DNA-binding domain"/>
    <property type="match status" value="1"/>
</dbReference>
<dbReference type="GO" id="GO:0000156">
    <property type="term" value="F:phosphorelay response regulator activity"/>
    <property type="evidence" value="ECO:0007669"/>
    <property type="project" value="TreeGrafter"/>
</dbReference>
<comment type="function">
    <text evidence="1">Probable promoter-specific protein mediating the interaction between DNA and RNA polymerase.</text>
</comment>
<dbReference type="GO" id="GO:0000976">
    <property type="term" value="F:transcription cis-regulatory region binding"/>
    <property type="evidence" value="ECO:0007669"/>
    <property type="project" value="TreeGrafter"/>
</dbReference>
<dbReference type="SMART" id="SM00448">
    <property type="entry name" value="REC"/>
    <property type="match status" value="1"/>
</dbReference>
<geneLocation type="chloroplast" evidence="15"/>
<evidence type="ECO:0000256" key="8">
    <source>
        <dbReference type="ARBA" id="ARBA00023125"/>
    </source>
</evidence>
<evidence type="ECO:0000256" key="6">
    <source>
        <dbReference type="ARBA" id="ARBA00023012"/>
    </source>
</evidence>
<proteinExistence type="predicted"/>
<dbReference type="PANTHER" id="PTHR48111">
    <property type="entry name" value="REGULATOR OF RPOS"/>
    <property type="match status" value="1"/>
</dbReference>
<reference evidence="15" key="1">
    <citation type="submission" date="2017-03" db="EMBL/GenBank/DDBJ databases">
        <title>The new red algal subphylum Proteorhodophytina comprises the largest and most divergent plastid genomes known.</title>
        <authorList>
            <person name="Munoz-Gomez S.A."/>
            <person name="Mejia-Franco F.G."/>
            <person name="Durnin K."/>
            <person name="Morgan C."/>
            <person name="Grisdale C.J."/>
            <person name="Archibald J.M."/>
            <person name="Slamovits C.H."/>
        </authorList>
    </citation>
    <scope>NUCLEOTIDE SEQUENCE</scope>
    <source>
        <strain evidence="15">NIES-2742</strain>
    </source>
</reference>
<organism evidence="15">
    <name type="scientific">Bulboplastis apyrenoidosa</name>
    <dbReference type="NCBI Taxonomy" id="1070855"/>
    <lineage>
        <taxon>Eukaryota</taxon>
        <taxon>Rhodophyta</taxon>
        <taxon>Rhodellophyceae</taxon>
        <taxon>Dixoniellales</taxon>
        <taxon>Dixoniellaceae</taxon>
        <taxon>Bulboplastis</taxon>
    </lineage>
</organism>
<dbReference type="GO" id="GO:0006355">
    <property type="term" value="P:regulation of DNA-templated transcription"/>
    <property type="evidence" value="ECO:0007669"/>
    <property type="project" value="InterPro"/>
</dbReference>
<keyword evidence="7" id="KW-0805">Transcription regulation</keyword>
<dbReference type="Gene3D" id="3.40.50.2300">
    <property type="match status" value="1"/>
</dbReference>
<comment type="subcellular location">
    <subcellularLocation>
        <location evidence="2">Plastid</location>
    </subcellularLocation>
</comment>
<dbReference type="PROSITE" id="PS51755">
    <property type="entry name" value="OMPR_PHOB"/>
    <property type="match status" value="1"/>
</dbReference>
<evidence type="ECO:0000256" key="11">
    <source>
        <dbReference type="PROSITE-ProRule" id="PRU00169"/>
    </source>
</evidence>
<dbReference type="SMART" id="SM00862">
    <property type="entry name" value="Trans_reg_C"/>
    <property type="match status" value="1"/>
</dbReference>
<gene>
    <name evidence="15" type="primary">ompR</name>
</gene>
<feature type="DNA-binding region" description="OmpR/PhoB-type" evidence="12">
    <location>
        <begin position="134"/>
        <end position="235"/>
    </location>
</feature>